<dbReference type="InterPro" id="IPR011004">
    <property type="entry name" value="Trimer_LpxA-like_sf"/>
</dbReference>
<sequence length="190" mass="21176">MSMLREIILSDYKRCGIYSLGPSVLIKVFIIMPNPGLKFLTIFRLTQYYRKKNRFFFYFFFLWLRRLKFKYGFDISYRTKIGKGLYIGHFGGVVIHGDVIIGENCNLSQGITIGVLVRGNKVGVPKIGNRVFIGPGATILGEIIIGNDVLLGTNAIVTFDVPDSSVVAAPLATIISNKGSEGYIIVENKK</sequence>
<dbReference type="Gene3D" id="2.160.10.10">
    <property type="entry name" value="Hexapeptide repeat proteins"/>
    <property type="match status" value="1"/>
</dbReference>
<evidence type="ECO:0000313" key="6">
    <source>
        <dbReference type="Proteomes" id="UP001151133"/>
    </source>
</evidence>
<reference evidence="5" key="1">
    <citation type="submission" date="2022-10" db="EMBL/GenBank/DDBJ databases">
        <title>Two novel species of Flavobacterium.</title>
        <authorList>
            <person name="Liu Q."/>
            <person name="Xin Y.-H."/>
        </authorList>
    </citation>
    <scope>NUCLEOTIDE SEQUENCE</scope>
    <source>
        <strain evidence="5">LS1R47</strain>
    </source>
</reference>
<dbReference type="SUPFAM" id="SSF51161">
    <property type="entry name" value="Trimeric LpxA-like enzymes"/>
    <property type="match status" value="1"/>
</dbReference>
<dbReference type="RefSeq" id="WP_264285606.1">
    <property type="nucleotide sequence ID" value="NZ_JAOZEV010000002.1"/>
</dbReference>
<organism evidence="5 6">
    <name type="scientific">Flavobacterium frigoritolerans</name>
    <dbReference type="NCBI Taxonomy" id="2987686"/>
    <lineage>
        <taxon>Bacteria</taxon>
        <taxon>Pseudomonadati</taxon>
        <taxon>Bacteroidota</taxon>
        <taxon>Flavobacteriia</taxon>
        <taxon>Flavobacteriales</taxon>
        <taxon>Flavobacteriaceae</taxon>
        <taxon>Flavobacterium</taxon>
    </lineage>
</organism>
<keyword evidence="6" id="KW-1185">Reference proteome</keyword>
<dbReference type="AlphaFoldDB" id="A0A9X3C080"/>
<evidence type="ECO:0000256" key="2">
    <source>
        <dbReference type="ARBA" id="ARBA00022679"/>
    </source>
</evidence>
<dbReference type="PROSITE" id="PS00101">
    <property type="entry name" value="HEXAPEP_TRANSFERASES"/>
    <property type="match status" value="1"/>
</dbReference>
<keyword evidence="2" id="KW-0808">Transferase</keyword>
<evidence type="ECO:0000256" key="3">
    <source>
        <dbReference type="ARBA" id="ARBA00022737"/>
    </source>
</evidence>
<evidence type="ECO:0000313" key="5">
    <source>
        <dbReference type="EMBL" id="MCV9931240.1"/>
    </source>
</evidence>
<dbReference type="InterPro" id="IPR045304">
    <property type="entry name" value="LbH_SAT"/>
</dbReference>
<comment type="similarity">
    <text evidence="1">Belongs to the transferase hexapeptide repeat family.</text>
</comment>
<proteinExistence type="inferred from homology"/>
<name>A0A9X3C080_9FLAO</name>
<keyword evidence="3" id="KW-0677">Repeat</keyword>
<dbReference type="Proteomes" id="UP001151133">
    <property type="component" value="Unassembled WGS sequence"/>
</dbReference>
<dbReference type="GO" id="GO:0016746">
    <property type="term" value="F:acyltransferase activity"/>
    <property type="evidence" value="ECO:0007669"/>
    <property type="project" value="UniProtKB-KW"/>
</dbReference>
<dbReference type="CDD" id="cd03354">
    <property type="entry name" value="LbH_SAT"/>
    <property type="match status" value="1"/>
</dbReference>
<evidence type="ECO:0000256" key="1">
    <source>
        <dbReference type="ARBA" id="ARBA00007274"/>
    </source>
</evidence>
<accession>A0A9X3C080</accession>
<keyword evidence="4" id="KW-0012">Acyltransferase</keyword>
<dbReference type="InterPro" id="IPR018357">
    <property type="entry name" value="Hexapep_transf_CS"/>
</dbReference>
<comment type="caution">
    <text evidence="5">The sequence shown here is derived from an EMBL/GenBank/DDBJ whole genome shotgun (WGS) entry which is preliminary data.</text>
</comment>
<dbReference type="EMBL" id="JAOZEV010000002">
    <property type="protein sequence ID" value="MCV9931240.1"/>
    <property type="molecule type" value="Genomic_DNA"/>
</dbReference>
<dbReference type="PANTHER" id="PTHR42811">
    <property type="entry name" value="SERINE ACETYLTRANSFERASE"/>
    <property type="match status" value="1"/>
</dbReference>
<dbReference type="Pfam" id="PF00132">
    <property type="entry name" value="Hexapep"/>
    <property type="match status" value="1"/>
</dbReference>
<gene>
    <name evidence="5" type="ORF">OIU80_03020</name>
</gene>
<evidence type="ECO:0000256" key="4">
    <source>
        <dbReference type="ARBA" id="ARBA00023315"/>
    </source>
</evidence>
<dbReference type="InterPro" id="IPR001451">
    <property type="entry name" value="Hexapep"/>
</dbReference>
<protein>
    <submittedName>
        <fullName evidence="5">Serine acetyltransferase</fullName>
    </submittedName>
</protein>